<gene>
    <name evidence="3" type="ORF">SAMN04488010_1032</name>
</gene>
<keyword evidence="4" id="KW-1185">Reference proteome</keyword>
<feature type="domain" description="Outer membrane protein beta-barrel" evidence="2">
    <location>
        <begin position="35"/>
        <end position="189"/>
    </location>
</feature>
<dbReference type="RefSeq" id="WP_091901907.1">
    <property type="nucleotide sequence ID" value="NZ_FOYX01000001.1"/>
</dbReference>
<evidence type="ECO:0000313" key="4">
    <source>
        <dbReference type="Proteomes" id="UP000199462"/>
    </source>
</evidence>
<feature type="chain" id="PRO_5011613355" evidence="1">
    <location>
        <begin position="21"/>
        <end position="240"/>
    </location>
</feature>
<reference evidence="4" key="1">
    <citation type="submission" date="2016-10" db="EMBL/GenBank/DDBJ databases">
        <authorList>
            <person name="Varghese N."/>
            <person name="Submissions S."/>
        </authorList>
    </citation>
    <scope>NUCLEOTIDE SEQUENCE [LARGE SCALE GENOMIC DNA]</scope>
    <source>
        <strain evidence="4">DSM 19891</strain>
    </source>
</reference>
<dbReference type="Pfam" id="PF13568">
    <property type="entry name" value="OMP_b-brl_2"/>
    <property type="match status" value="1"/>
</dbReference>
<organism evidence="3 4">
    <name type="scientific">Maribacter stanieri</name>
    <dbReference type="NCBI Taxonomy" id="440514"/>
    <lineage>
        <taxon>Bacteria</taxon>
        <taxon>Pseudomonadati</taxon>
        <taxon>Bacteroidota</taxon>
        <taxon>Flavobacteriia</taxon>
        <taxon>Flavobacteriales</taxon>
        <taxon>Flavobacteriaceae</taxon>
        <taxon>Maribacter</taxon>
    </lineage>
</organism>
<feature type="signal peptide" evidence="1">
    <location>
        <begin position="1"/>
        <end position="20"/>
    </location>
</feature>
<protein>
    <submittedName>
        <fullName evidence="3">Outer membrane protein beta-barrel domain-containing protein</fullName>
    </submittedName>
</protein>
<keyword evidence="1" id="KW-0732">Signal</keyword>
<evidence type="ECO:0000256" key="1">
    <source>
        <dbReference type="SAM" id="SignalP"/>
    </source>
</evidence>
<dbReference type="AlphaFoldDB" id="A0A1I6I2N4"/>
<sequence length="240" mass="27382">MRKQVVLLMVLGLLAWKTIAQETYLDVVLNYTPTTMSFGDNNDAIKDFKKGYWGLQAGASLQLGITDYFSVVPEMYFVMKGTKLSQNNPLTNQETRIRFNTLDVPLLARLHLCDIYLNAGPVVSYNLGGRVKTEGTETLEASKTKMNFGTSAESYSRWDAGLQFGLGYEIQLKKSRLLLDFRYHYGMVDMGNGTDIYNRYFNMNILLAKKWKRNPLSKAKTKDMALWEAVDRNPFALHNN</sequence>
<name>A0A1I6I2N4_9FLAO</name>
<dbReference type="Proteomes" id="UP000199462">
    <property type="component" value="Unassembled WGS sequence"/>
</dbReference>
<accession>A0A1I6I2N4</accession>
<evidence type="ECO:0000259" key="2">
    <source>
        <dbReference type="Pfam" id="PF13568"/>
    </source>
</evidence>
<dbReference type="InterPro" id="IPR025665">
    <property type="entry name" value="Beta-barrel_OMP_2"/>
</dbReference>
<dbReference type="STRING" id="440514.SAMN04488010_1032"/>
<proteinExistence type="predicted"/>
<evidence type="ECO:0000313" key="3">
    <source>
        <dbReference type="EMBL" id="SFR60924.1"/>
    </source>
</evidence>
<dbReference type="EMBL" id="FOYX01000001">
    <property type="protein sequence ID" value="SFR60924.1"/>
    <property type="molecule type" value="Genomic_DNA"/>
</dbReference>